<dbReference type="InParanoid" id="A0A066VWJ9"/>
<dbReference type="SUPFAM" id="SSF54373">
    <property type="entry name" value="FAD-linked reductases, C-terminal domain"/>
    <property type="match status" value="1"/>
</dbReference>
<dbReference type="GO" id="GO:0050660">
    <property type="term" value="F:flavin adenine dinucleotide binding"/>
    <property type="evidence" value="ECO:0007669"/>
    <property type="project" value="InterPro"/>
</dbReference>
<feature type="active site" description="Proton acceptor" evidence="6">
    <location>
        <position position="603"/>
    </location>
</feature>
<evidence type="ECO:0000256" key="6">
    <source>
        <dbReference type="PIRSR" id="PIRSR000137-1"/>
    </source>
</evidence>
<dbReference type="STRING" id="1037660.A0A066VWJ9"/>
<dbReference type="InterPro" id="IPR000172">
    <property type="entry name" value="GMC_OxRdtase_N"/>
</dbReference>
<dbReference type="Pfam" id="PF00732">
    <property type="entry name" value="GMC_oxred_N"/>
    <property type="match status" value="1"/>
</dbReference>
<gene>
    <name evidence="11" type="ORF">K437DRAFT_262743</name>
</gene>
<dbReference type="InterPro" id="IPR036188">
    <property type="entry name" value="FAD/NAD-bd_sf"/>
</dbReference>
<dbReference type="GO" id="GO:0016614">
    <property type="term" value="F:oxidoreductase activity, acting on CH-OH group of donors"/>
    <property type="evidence" value="ECO:0007669"/>
    <property type="project" value="InterPro"/>
</dbReference>
<dbReference type="InterPro" id="IPR007867">
    <property type="entry name" value="GMC_OxRtase_C"/>
</dbReference>
<dbReference type="PROSITE" id="PS00624">
    <property type="entry name" value="GMC_OXRED_2"/>
    <property type="match status" value="1"/>
</dbReference>
<dbReference type="PANTHER" id="PTHR11552">
    <property type="entry name" value="GLUCOSE-METHANOL-CHOLINE GMC OXIDOREDUCTASE"/>
    <property type="match status" value="1"/>
</dbReference>
<feature type="binding site" evidence="7">
    <location>
        <begin position="115"/>
        <end position="118"/>
    </location>
    <ligand>
        <name>FAD</name>
        <dbReference type="ChEBI" id="CHEBI:57692"/>
    </ligand>
</feature>
<sequence length="659" mass="70499">MAPIATDAEAFVSAHQDGVDFIVVGGGTAGLAVAVRLSEDPKVTVAVLESGGSALTPDTGEPNDPRIDTPGMFGAGLMTELDWKLHSEPGSGANEGVPSTYYPRGKVLGGSSALNFLVYDRASSVEYDGWEQLGNKGWNWDTLYRYMRKAEHFHLPSPVTAEALHIKPDAKDYGNSGPIQVSFPLYVGEQTRNWILALESLGIPRNDHSLAGNNVGASVQPSIIDPRDSTRSYAASAYLGPNLGRPNLRILTGATVERIEFAPGDAHQEPLVAAGVTFVATAGGSEGKRFTLRAGREVILSAGTVFSPAILERSGVGAASVLSKAGVPVRLELPSVGEGMQDHTYSSVTYELKQGSVTLDSLRNDPAFAKEQQSLYKLNDPEKGSIFTEGVPTVAYISLEELVNGDKDEVARLIKEADNYVESQRDKSYVATLEKQLEWLKKYPDQVGQMELIGVDGYFATSGAPDPGKNYLTLLAAQQHLFSRGSIHISSADVAVAPTIHTGYFSAPWDLAVATAGTKFLRKIATTQQYARQIEREVVPGPDADLEEYTRTVGTTTEYHITSTASMLPRDKGGVVDPELKVYGLKNVRVVDASIIPVNVSAHIQATVYGIAEAAADIIKRAHGLQASAELAAQQVSRHVETKLDLDAHNVAPTVTASS</sequence>
<dbReference type="Proteomes" id="UP000027361">
    <property type="component" value="Unassembled WGS sequence"/>
</dbReference>
<evidence type="ECO:0000256" key="5">
    <source>
        <dbReference type="ARBA" id="ARBA00023002"/>
    </source>
</evidence>
<organism evidence="11 12">
    <name type="scientific">Tilletiaria anomala (strain ATCC 24038 / CBS 436.72 / UBC 951)</name>
    <dbReference type="NCBI Taxonomy" id="1037660"/>
    <lineage>
        <taxon>Eukaryota</taxon>
        <taxon>Fungi</taxon>
        <taxon>Dikarya</taxon>
        <taxon>Basidiomycota</taxon>
        <taxon>Ustilaginomycotina</taxon>
        <taxon>Exobasidiomycetes</taxon>
        <taxon>Georgefischeriales</taxon>
        <taxon>Tilletiariaceae</taxon>
        <taxon>Tilletiaria</taxon>
    </lineage>
</organism>
<keyword evidence="3 8" id="KW-0285">Flavoprotein</keyword>
<evidence type="ECO:0000259" key="10">
    <source>
        <dbReference type="PROSITE" id="PS00624"/>
    </source>
</evidence>
<keyword evidence="12" id="KW-1185">Reference proteome</keyword>
<evidence type="ECO:0000256" key="7">
    <source>
        <dbReference type="PIRSR" id="PIRSR000137-2"/>
    </source>
</evidence>
<dbReference type="PROSITE" id="PS00623">
    <property type="entry name" value="GMC_OXRED_1"/>
    <property type="match status" value="1"/>
</dbReference>
<keyword evidence="4 7" id="KW-0274">FAD</keyword>
<evidence type="ECO:0000256" key="2">
    <source>
        <dbReference type="ARBA" id="ARBA00010790"/>
    </source>
</evidence>
<feature type="domain" description="Glucose-methanol-choline oxidoreductase N-terminal" evidence="9">
    <location>
        <begin position="105"/>
        <end position="128"/>
    </location>
</feature>
<dbReference type="PANTHER" id="PTHR11552:SF201">
    <property type="entry name" value="GLUCOSE-METHANOL-CHOLINE OXIDOREDUCTASE N-TERMINAL DOMAIN-CONTAINING PROTEIN"/>
    <property type="match status" value="1"/>
</dbReference>
<dbReference type="GeneID" id="25265644"/>
<dbReference type="HOGENOM" id="CLU_002865_6_0_1"/>
<evidence type="ECO:0000256" key="1">
    <source>
        <dbReference type="ARBA" id="ARBA00001974"/>
    </source>
</evidence>
<evidence type="ECO:0000256" key="4">
    <source>
        <dbReference type="ARBA" id="ARBA00022827"/>
    </source>
</evidence>
<evidence type="ECO:0000256" key="8">
    <source>
        <dbReference type="RuleBase" id="RU003968"/>
    </source>
</evidence>
<dbReference type="InterPro" id="IPR012132">
    <property type="entry name" value="GMC_OxRdtase"/>
</dbReference>
<comment type="caution">
    <text evidence="11">The sequence shown here is derived from an EMBL/GenBank/DDBJ whole genome shotgun (WGS) entry which is preliminary data.</text>
</comment>
<keyword evidence="5" id="KW-0560">Oxidoreductase</keyword>
<protein>
    <submittedName>
        <fullName evidence="11">GMC oxidoreductase</fullName>
    </submittedName>
</protein>
<feature type="active site" description="Proton donor" evidence="6">
    <location>
        <position position="560"/>
    </location>
</feature>
<evidence type="ECO:0000313" key="11">
    <source>
        <dbReference type="EMBL" id="KDN46112.1"/>
    </source>
</evidence>
<feature type="binding site" evidence="7">
    <location>
        <position position="107"/>
    </location>
    <ligand>
        <name>FAD</name>
        <dbReference type="ChEBI" id="CHEBI:57692"/>
    </ligand>
</feature>
<feature type="binding site" evidence="7">
    <location>
        <position position="256"/>
    </location>
    <ligand>
        <name>FAD</name>
        <dbReference type="ChEBI" id="CHEBI:57692"/>
    </ligand>
</feature>
<evidence type="ECO:0000259" key="9">
    <source>
        <dbReference type="PROSITE" id="PS00623"/>
    </source>
</evidence>
<proteinExistence type="inferred from homology"/>
<comment type="similarity">
    <text evidence="2 8">Belongs to the GMC oxidoreductase family.</text>
</comment>
<dbReference type="SUPFAM" id="SSF51905">
    <property type="entry name" value="FAD/NAD(P)-binding domain"/>
    <property type="match status" value="1"/>
</dbReference>
<dbReference type="RefSeq" id="XP_013243427.1">
    <property type="nucleotide sequence ID" value="XM_013387973.1"/>
</dbReference>
<dbReference type="EMBL" id="JMSN01000037">
    <property type="protein sequence ID" value="KDN46112.1"/>
    <property type="molecule type" value="Genomic_DNA"/>
</dbReference>
<dbReference type="AlphaFoldDB" id="A0A066VWJ9"/>
<comment type="cofactor">
    <cofactor evidence="1 7">
        <name>FAD</name>
        <dbReference type="ChEBI" id="CHEBI:57692"/>
    </cofactor>
</comment>
<dbReference type="OrthoDB" id="269227at2759"/>
<evidence type="ECO:0000313" key="12">
    <source>
        <dbReference type="Proteomes" id="UP000027361"/>
    </source>
</evidence>
<evidence type="ECO:0000256" key="3">
    <source>
        <dbReference type="ARBA" id="ARBA00022630"/>
    </source>
</evidence>
<reference evidence="11 12" key="1">
    <citation type="submission" date="2014-05" db="EMBL/GenBank/DDBJ databases">
        <title>Draft genome sequence of a rare smut relative, Tilletiaria anomala UBC 951.</title>
        <authorList>
            <consortium name="DOE Joint Genome Institute"/>
            <person name="Toome M."/>
            <person name="Kuo A."/>
            <person name="Henrissat B."/>
            <person name="Lipzen A."/>
            <person name="Tritt A."/>
            <person name="Yoshinaga Y."/>
            <person name="Zane M."/>
            <person name="Barry K."/>
            <person name="Grigoriev I.V."/>
            <person name="Spatafora J.W."/>
            <person name="Aimea M.C."/>
        </authorList>
    </citation>
    <scope>NUCLEOTIDE SEQUENCE [LARGE SCALE GENOMIC DNA]</scope>
    <source>
        <strain evidence="11 12">UBC 951</strain>
    </source>
</reference>
<dbReference type="PIRSF" id="PIRSF000137">
    <property type="entry name" value="Alcohol_oxidase"/>
    <property type="match status" value="1"/>
</dbReference>
<dbReference type="Gene3D" id="3.30.560.10">
    <property type="entry name" value="Glucose Oxidase, domain 3"/>
    <property type="match status" value="1"/>
</dbReference>
<dbReference type="Pfam" id="PF05199">
    <property type="entry name" value="GMC_oxred_C"/>
    <property type="match status" value="1"/>
</dbReference>
<accession>A0A066VWJ9</accession>
<feature type="domain" description="Glucose-methanol-choline oxidoreductase N-terminal" evidence="10">
    <location>
        <begin position="303"/>
        <end position="317"/>
    </location>
</feature>
<name>A0A066VWJ9_TILAU</name>
<dbReference type="Gene3D" id="3.50.50.60">
    <property type="entry name" value="FAD/NAD(P)-binding domain"/>
    <property type="match status" value="1"/>
</dbReference>